<dbReference type="AlphaFoldDB" id="A0A0N0LU00"/>
<dbReference type="PANTHER" id="PTHR31793">
    <property type="entry name" value="4-HYDROXYBENZOYL-COA THIOESTERASE FAMILY MEMBER"/>
    <property type="match status" value="1"/>
</dbReference>
<organism evidence="4 5">
    <name type="scientific">Helicobacter pullorum</name>
    <dbReference type="NCBI Taxonomy" id="35818"/>
    <lineage>
        <taxon>Bacteria</taxon>
        <taxon>Pseudomonadati</taxon>
        <taxon>Campylobacterota</taxon>
        <taxon>Epsilonproteobacteria</taxon>
        <taxon>Campylobacterales</taxon>
        <taxon>Helicobacteraceae</taxon>
        <taxon>Helicobacter</taxon>
    </lineage>
</organism>
<evidence type="ECO:0000256" key="1">
    <source>
        <dbReference type="ARBA" id="ARBA00005953"/>
    </source>
</evidence>
<keyword evidence="2" id="KW-0378">Hydrolase</keyword>
<dbReference type="Gene3D" id="3.10.129.10">
    <property type="entry name" value="Hotdog Thioesterase"/>
    <property type="match status" value="1"/>
</dbReference>
<name>A0A0N0LU00_9HELI</name>
<dbReference type="Proteomes" id="UP000037997">
    <property type="component" value="Unassembled WGS sequence"/>
</dbReference>
<comment type="caution">
    <text evidence="4">The sequence shown here is derived from an EMBL/GenBank/DDBJ whole genome shotgun (WGS) entry which is preliminary data.</text>
</comment>
<reference evidence="4 5" key="1">
    <citation type="submission" date="2014-06" db="EMBL/GenBank/DDBJ databases">
        <title>Helicobacter pullorum isolates in fresh chicken meat - phenotypic and genotypic features.</title>
        <authorList>
            <person name="Borges V."/>
            <person name="Santos A."/>
            <person name="Correia C.B."/>
            <person name="Saraiva M."/>
            <person name="Menard A."/>
            <person name="Vieira L."/>
            <person name="Sampaio D.A."/>
            <person name="Gomes J.P."/>
            <person name="Oleastro M."/>
        </authorList>
    </citation>
    <scope>NUCLEOTIDE SEQUENCE [LARGE SCALE GENOMIC DNA]</scope>
    <source>
        <strain evidence="4 5">229334/12</strain>
    </source>
</reference>
<dbReference type="PIRSF" id="PIRSF003230">
    <property type="entry name" value="YbgC"/>
    <property type="match status" value="1"/>
</dbReference>
<protein>
    <submittedName>
        <fullName evidence="4">4-hydroxybenzoyl-CoA thioesterase</fullName>
    </submittedName>
</protein>
<dbReference type="GO" id="GO:0047617">
    <property type="term" value="F:fatty acyl-CoA hydrolase activity"/>
    <property type="evidence" value="ECO:0007669"/>
    <property type="project" value="TreeGrafter"/>
</dbReference>
<dbReference type="EMBL" id="JNOC01000015">
    <property type="protein sequence ID" value="KPH56501.1"/>
    <property type="molecule type" value="Genomic_DNA"/>
</dbReference>
<dbReference type="Pfam" id="PF03061">
    <property type="entry name" value="4HBT"/>
    <property type="match status" value="1"/>
</dbReference>
<dbReference type="InterPro" id="IPR006683">
    <property type="entry name" value="Thioestr_dom"/>
</dbReference>
<dbReference type="STRING" id="35818.HPU229336_07445"/>
<dbReference type="NCBIfam" id="TIGR00051">
    <property type="entry name" value="YbgC/FadM family acyl-CoA thioesterase"/>
    <property type="match status" value="1"/>
</dbReference>
<sequence>MQPKTYQTRIYYEDTDCGGIVYHANYLKYCERARSEWFFAQGILPQQNNIGFVVKNMNLEFLSPAKLGDLLTIHTEILEQKNASITLKQTILRESLSKQTQTKKPIFVAIITLVCFESTAQKITKIPQWAKDIFNTPHQNQIN</sequence>
<evidence type="ECO:0000313" key="4">
    <source>
        <dbReference type="EMBL" id="KPH56501.1"/>
    </source>
</evidence>
<dbReference type="InterPro" id="IPR008272">
    <property type="entry name" value="HB-CoA_thioesterase_AS"/>
</dbReference>
<dbReference type="InterPro" id="IPR029069">
    <property type="entry name" value="HotDog_dom_sf"/>
</dbReference>
<accession>A0A0N0LU00</accession>
<dbReference type="InterPro" id="IPR006684">
    <property type="entry name" value="YbgC/YbaW"/>
</dbReference>
<evidence type="ECO:0000313" key="5">
    <source>
        <dbReference type="Proteomes" id="UP000037997"/>
    </source>
</evidence>
<proteinExistence type="inferred from homology"/>
<dbReference type="InterPro" id="IPR050563">
    <property type="entry name" value="4-hydroxybenzoyl-CoA_TE"/>
</dbReference>
<evidence type="ECO:0000259" key="3">
    <source>
        <dbReference type="Pfam" id="PF03061"/>
    </source>
</evidence>
<dbReference type="PANTHER" id="PTHR31793:SF37">
    <property type="entry name" value="ACYL-COA THIOESTER HYDROLASE YBGC"/>
    <property type="match status" value="1"/>
</dbReference>
<dbReference type="SUPFAM" id="SSF54637">
    <property type="entry name" value="Thioesterase/thiol ester dehydrase-isomerase"/>
    <property type="match status" value="1"/>
</dbReference>
<gene>
    <name evidence="4" type="ORF">HPU229334_01940</name>
</gene>
<dbReference type="PROSITE" id="PS01328">
    <property type="entry name" value="4HBCOA_THIOESTERASE"/>
    <property type="match status" value="1"/>
</dbReference>
<dbReference type="CDD" id="cd00586">
    <property type="entry name" value="4HBT"/>
    <property type="match status" value="1"/>
</dbReference>
<comment type="similarity">
    <text evidence="1">Belongs to the 4-hydroxybenzoyl-CoA thioesterase family.</text>
</comment>
<dbReference type="RefSeq" id="WP_054197573.1">
    <property type="nucleotide sequence ID" value="NZ_FZMV01000018.1"/>
</dbReference>
<feature type="domain" description="Thioesterase" evidence="3">
    <location>
        <begin position="18"/>
        <end position="95"/>
    </location>
</feature>
<dbReference type="PATRIC" id="fig|35818.11.peg.382"/>
<evidence type="ECO:0000256" key="2">
    <source>
        <dbReference type="ARBA" id="ARBA00022801"/>
    </source>
</evidence>